<dbReference type="GO" id="GO:0005886">
    <property type="term" value="C:plasma membrane"/>
    <property type="evidence" value="ECO:0007669"/>
    <property type="project" value="TreeGrafter"/>
</dbReference>
<proteinExistence type="predicted"/>
<keyword evidence="3" id="KW-0597">Phosphoprotein</keyword>
<evidence type="ECO:0000256" key="8">
    <source>
        <dbReference type="SAM" id="Phobius"/>
    </source>
</evidence>
<dbReference type="CDD" id="cd00082">
    <property type="entry name" value="HisKA"/>
    <property type="match status" value="1"/>
</dbReference>
<keyword evidence="5 8" id="KW-0812">Transmembrane</keyword>
<organism evidence="10 11">
    <name type="scientific">Hydrogenobacter thermophilus (strain DSM 6534 / IAM 12695 / TK-6)</name>
    <dbReference type="NCBI Taxonomy" id="608538"/>
    <lineage>
        <taxon>Bacteria</taxon>
        <taxon>Pseudomonadati</taxon>
        <taxon>Aquificota</taxon>
        <taxon>Aquificia</taxon>
        <taxon>Aquificales</taxon>
        <taxon>Aquificaceae</taxon>
        <taxon>Hydrogenobacter</taxon>
    </lineage>
</organism>
<dbReference type="GO" id="GO:0000155">
    <property type="term" value="F:phosphorelay sensor kinase activity"/>
    <property type="evidence" value="ECO:0007669"/>
    <property type="project" value="InterPro"/>
</dbReference>
<dbReference type="eggNOG" id="COG0642">
    <property type="taxonomic scope" value="Bacteria"/>
</dbReference>
<accession>D3DJF3</accession>
<dbReference type="Pfam" id="PF02518">
    <property type="entry name" value="HATPase_c"/>
    <property type="match status" value="1"/>
</dbReference>
<dbReference type="InterPro" id="IPR003594">
    <property type="entry name" value="HATPase_dom"/>
</dbReference>
<dbReference type="SUPFAM" id="SSF47384">
    <property type="entry name" value="Homodimeric domain of signal transducing histidine kinase"/>
    <property type="match status" value="1"/>
</dbReference>
<evidence type="ECO:0000259" key="9">
    <source>
        <dbReference type="PROSITE" id="PS50109"/>
    </source>
</evidence>
<dbReference type="AlphaFoldDB" id="D3DJF3"/>
<dbReference type="STRING" id="608538.HTH_1505"/>
<comment type="catalytic activity">
    <reaction evidence="1">
        <text>ATP + protein L-histidine = ADP + protein N-phospho-L-histidine.</text>
        <dbReference type="EC" id="2.7.13.3"/>
    </reaction>
</comment>
<dbReference type="KEGG" id="hth:HTH_1505"/>
<evidence type="ECO:0000256" key="5">
    <source>
        <dbReference type="ARBA" id="ARBA00022692"/>
    </source>
</evidence>
<evidence type="ECO:0000256" key="7">
    <source>
        <dbReference type="ARBA" id="ARBA00022989"/>
    </source>
</evidence>
<dbReference type="InterPro" id="IPR050428">
    <property type="entry name" value="TCS_sensor_his_kinase"/>
</dbReference>
<dbReference type="InterPro" id="IPR005467">
    <property type="entry name" value="His_kinase_dom"/>
</dbReference>
<dbReference type="SMART" id="SM00388">
    <property type="entry name" value="HisKA"/>
    <property type="match status" value="1"/>
</dbReference>
<dbReference type="PANTHER" id="PTHR45436">
    <property type="entry name" value="SENSOR HISTIDINE KINASE YKOH"/>
    <property type="match status" value="1"/>
</dbReference>
<evidence type="ECO:0000313" key="11">
    <source>
        <dbReference type="Proteomes" id="UP000002574"/>
    </source>
</evidence>
<evidence type="ECO:0000256" key="3">
    <source>
        <dbReference type="ARBA" id="ARBA00022553"/>
    </source>
</evidence>
<protein>
    <recommendedName>
        <fullName evidence="2">histidine kinase</fullName>
        <ecNumber evidence="2">2.7.13.3</ecNumber>
    </recommendedName>
</protein>
<dbReference type="InterPro" id="IPR036097">
    <property type="entry name" value="HisK_dim/P_sf"/>
</dbReference>
<feature type="domain" description="Histidine kinase" evidence="9">
    <location>
        <begin position="217"/>
        <end position="417"/>
    </location>
</feature>
<dbReference type="EC" id="2.7.13.3" evidence="2"/>
<dbReference type="Gene3D" id="1.10.287.130">
    <property type="match status" value="1"/>
</dbReference>
<keyword evidence="8" id="KW-0472">Membrane</keyword>
<dbReference type="EMBL" id="AP011112">
    <property type="protein sequence ID" value="BAI69955.1"/>
    <property type="molecule type" value="Genomic_DNA"/>
</dbReference>
<feature type="transmembrane region" description="Helical" evidence="8">
    <location>
        <begin position="140"/>
        <end position="160"/>
    </location>
</feature>
<dbReference type="PANTHER" id="PTHR45436:SF5">
    <property type="entry name" value="SENSOR HISTIDINE KINASE TRCS"/>
    <property type="match status" value="1"/>
</dbReference>
<dbReference type="PROSITE" id="PS50109">
    <property type="entry name" value="HIS_KIN"/>
    <property type="match status" value="1"/>
</dbReference>
<evidence type="ECO:0000313" key="10">
    <source>
        <dbReference type="EMBL" id="BAI69955.1"/>
    </source>
</evidence>
<dbReference type="Proteomes" id="UP000002574">
    <property type="component" value="Chromosome"/>
</dbReference>
<keyword evidence="7 8" id="KW-1133">Transmembrane helix</keyword>
<dbReference type="KEGG" id="hte:Hydth_1493"/>
<dbReference type="InterPro" id="IPR003661">
    <property type="entry name" value="HisK_dim/P_dom"/>
</dbReference>
<keyword evidence="6 10" id="KW-0418">Kinase</keyword>
<dbReference type="RefSeq" id="WP_012964135.1">
    <property type="nucleotide sequence ID" value="NC_013799.1"/>
</dbReference>
<dbReference type="Gene3D" id="3.30.565.10">
    <property type="entry name" value="Histidine kinase-like ATPase, C-terminal domain"/>
    <property type="match status" value="1"/>
</dbReference>
<dbReference type="InterPro" id="IPR036890">
    <property type="entry name" value="HATPase_C_sf"/>
</dbReference>
<keyword evidence="4" id="KW-0808">Transferase</keyword>
<evidence type="ECO:0000256" key="6">
    <source>
        <dbReference type="ARBA" id="ARBA00022777"/>
    </source>
</evidence>
<gene>
    <name evidence="10" type="ordered locus">HTH_1505</name>
</gene>
<dbReference type="OrthoDB" id="1489484at2"/>
<sequence length="419" mass="48752">MKKSLKLQLVLLLGFLVLLLTAYHVLLYLSVEKVLFSSVDRHMAEDAKAFELSYFSGKGYEDTHTNYEVYTIRTPDGLVLDSTENVLLPFDESWHMPDIRTVKYGDSFYRVLTYRRGDGFYVQYAINFTSEAEFLKSLKLYMFISWSSISLLIVLTYLLVLRSVITSIRFISDAVVKERLEDSKDIYQELKPLLEKIRDALHRLKALSERQKNVILGLSHSIKTPLSTAILMLEDTIRHSEDVNLKVVRDELWRLERNVNAFLRMSKMENQQNLARIEKHELLSLMKQVFHLYDAKSRRIRFESAEESIHVLCDRDILLEVLNILMDNALTHSLRDSFITLRVVKEDLYTSVCIENLAERGIDEEKLFKPFEGRYTGIGLYMAHKLSLIMNCKLRVCQEKVDDHVLVKVCLHIPLSQGS</sequence>
<keyword evidence="11" id="KW-1185">Reference proteome</keyword>
<evidence type="ECO:0000256" key="4">
    <source>
        <dbReference type="ARBA" id="ARBA00022679"/>
    </source>
</evidence>
<evidence type="ECO:0000256" key="1">
    <source>
        <dbReference type="ARBA" id="ARBA00000085"/>
    </source>
</evidence>
<reference evidence="10 11" key="1">
    <citation type="journal article" date="2010" name="J. Bacteriol.">
        <title>Complete genome sequence of the thermophilic, obligately chemolithoautotrophic hydrogen-oxidizing bacterium Hydrogenobacter thermophilus TK-6.</title>
        <authorList>
            <person name="Arai H."/>
            <person name="Kanbe H."/>
            <person name="Ishii M."/>
            <person name="Igarashi Y."/>
        </authorList>
    </citation>
    <scope>NUCLEOTIDE SEQUENCE [LARGE SCALE GENOMIC DNA]</scope>
    <source>
        <strain evidence="11">DSM 6534 / IAM 12695 / TK-6</strain>
    </source>
</reference>
<dbReference type="SUPFAM" id="SSF55874">
    <property type="entry name" value="ATPase domain of HSP90 chaperone/DNA topoisomerase II/histidine kinase"/>
    <property type="match status" value="1"/>
</dbReference>
<evidence type="ECO:0000256" key="2">
    <source>
        <dbReference type="ARBA" id="ARBA00012438"/>
    </source>
</evidence>
<name>D3DJF3_HYDTT</name>